<dbReference type="AlphaFoldDB" id="A0A4Q0MDZ3"/>
<keyword evidence="1" id="KW-0732">Signal</keyword>
<sequence>MLKSLLPRYYFFFLGMTTSLPAAFAVRDSVSTISAGTGIEKSCAQVSFPERSFLQSGETCRRQFLKMERRGGKARFYASLAGIFAKLRLYPLAMKCFFHSAEKNGMTADSLYDENEVRFTYDDSLKIVQNGFLRGSPPDKSLPVEVQSFIGPFTRNDTTVRPVAYAVILHIKQPVRGRRKVFNRPAKVGHTFITLIVYNSDSTSISRSFGFYPKKRSFVFSDPNLSCNEVCI</sequence>
<feature type="signal peptide" evidence="1">
    <location>
        <begin position="1"/>
        <end position="24"/>
    </location>
</feature>
<reference evidence="2 3" key="1">
    <citation type="submission" date="2018-12" db="EMBL/GenBank/DDBJ databases">
        <title>The Draft Genome Sequence of the Soil Bacterium Pedobacter tournemirensis R1.</title>
        <authorList>
            <person name="He J."/>
        </authorList>
    </citation>
    <scope>NUCLEOTIDE SEQUENCE [LARGE SCALE GENOMIC DNA]</scope>
    <source>
        <strain evidence="2 3">R1</strain>
    </source>
</reference>
<dbReference type="RefSeq" id="WP_128768414.1">
    <property type="nucleotide sequence ID" value="NZ_RXOC01000003.1"/>
</dbReference>
<dbReference type="Proteomes" id="UP000290848">
    <property type="component" value="Unassembled WGS sequence"/>
</dbReference>
<dbReference type="EMBL" id="RXOC01000003">
    <property type="protein sequence ID" value="RXF71169.1"/>
    <property type="molecule type" value="Genomic_DNA"/>
</dbReference>
<feature type="chain" id="PRO_5020983293" evidence="1">
    <location>
        <begin position="25"/>
        <end position="232"/>
    </location>
</feature>
<evidence type="ECO:0000256" key="1">
    <source>
        <dbReference type="SAM" id="SignalP"/>
    </source>
</evidence>
<protein>
    <submittedName>
        <fullName evidence="2">Uncharacterized protein</fullName>
    </submittedName>
</protein>
<organism evidence="2 3">
    <name type="scientific">Arcticibacter tournemirensis</name>
    <dbReference type="NCBI Taxonomy" id="699437"/>
    <lineage>
        <taxon>Bacteria</taxon>
        <taxon>Pseudomonadati</taxon>
        <taxon>Bacteroidota</taxon>
        <taxon>Sphingobacteriia</taxon>
        <taxon>Sphingobacteriales</taxon>
        <taxon>Sphingobacteriaceae</taxon>
        <taxon>Arcticibacter</taxon>
    </lineage>
</organism>
<evidence type="ECO:0000313" key="3">
    <source>
        <dbReference type="Proteomes" id="UP000290848"/>
    </source>
</evidence>
<gene>
    <name evidence="2" type="ORF">EKH83_05595</name>
</gene>
<evidence type="ECO:0000313" key="2">
    <source>
        <dbReference type="EMBL" id="RXF71169.1"/>
    </source>
</evidence>
<comment type="caution">
    <text evidence="2">The sequence shown here is derived from an EMBL/GenBank/DDBJ whole genome shotgun (WGS) entry which is preliminary data.</text>
</comment>
<proteinExistence type="predicted"/>
<name>A0A4Q0MDZ3_9SPHI</name>
<accession>A0A4Q0MDZ3</accession>